<evidence type="ECO:0000313" key="2">
    <source>
        <dbReference type="Proteomes" id="UP000821845"/>
    </source>
</evidence>
<accession>A0ACB7TAK0</accession>
<organism evidence="1 2">
    <name type="scientific">Hyalomma asiaticum</name>
    <name type="common">Tick</name>
    <dbReference type="NCBI Taxonomy" id="266040"/>
    <lineage>
        <taxon>Eukaryota</taxon>
        <taxon>Metazoa</taxon>
        <taxon>Ecdysozoa</taxon>
        <taxon>Arthropoda</taxon>
        <taxon>Chelicerata</taxon>
        <taxon>Arachnida</taxon>
        <taxon>Acari</taxon>
        <taxon>Parasitiformes</taxon>
        <taxon>Ixodida</taxon>
        <taxon>Ixodoidea</taxon>
        <taxon>Ixodidae</taxon>
        <taxon>Hyalomminae</taxon>
        <taxon>Hyalomma</taxon>
    </lineage>
</organism>
<gene>
    <name evidence="1" type="ORF">HPB50_018384</name>
</gene>
<dbReference type="Proteomes" id="UP000821845">
    <property type="component" value="Chromosome 10"/>
</dbReference>
<proteinExistence type="predicted"/>
<protein>
    <submittedName>
        <fullName evidence="1">Uncharacterized protein</fullName>
    </submittedName>
</protein>
<sequence>MQVETNSARIPKHVQENVTVAPIPRNTHPAHNEGRRRARAKALLKQLGKGGTSASFVDAAAYRGGKKFTAVVVDQSGSTMNCATLRTTNPQVAEQVAIALALLNSRCDEVYSDSKAAGKTTLRHQRYGRDVTSVGIRLSATGAEVVQRKLRQTSPEVQFYILLDECDQN</sequence>
<evidence type="ECO:0000313" key="1">
    <source>
        <dbReference type="EMBL" id="KAH6943271.1"/>
    </source>
</evidence>
<dbReference type="EMBL" id="CM023490">
    <property type="protein sequence ID" value="KAH6943271.1"/>
    <property type="molecule type" value="Genomic_DNA"/>
</dbReference>
<keyword evidence="2" id="KW-1185">Reference proteome</keyword>
<name>A0ACB7TAK0_HYAAI</name>
<comment type="caution">
    <text evidence="1">The sequence shown here is derived from an EMBL/GenBank/DDBJ whole genome shotgun (WGS) entry which is preliminary data.</text>
</comment>
<reference evidence="1" key="1">
    <citation type="submission" date="2020-05" db="EMBL/GenBank/DDBJ databases">
        <title>Large-scale comparative analyses of tick genomes elucidate their genetic diversity and vector capacities.</title>
        <authorList>
            <person name="Jia N."/>
            <person name="Wang J."/>
            <person name="Shi W."/>
            <person name="Du L."/>
            <person name="Sun Y."/>
            <person name="Zhan W."/>
            <person name="Jiang J."/>
            <person name="Wang Q."/>
            <person name="Zhang B."/>
            <person name="Ji P."/>
            <person name="Sakyi L.B."/>
            <person name="Cui X."/>
            <person name="Yuan T."/>
            <person name="Jiang B."/>
            <person name="Yang W."/>
            <person name="Lam T.T.-Y."/>
            <person name="Chang Q."/>
            <person name="Ding S."/>
            <person name="Wang X."/>
            <person name="Zhu J."/>
            <person name="Ruan X."/>
            <person name="Zhao L."/>
            <person name="Wei J."/>
            <person name="Que T."/>
            <person name="Du C."/>
            <person name="Cheng J."/>
            <person name="Dai P."/>
            <person name="Han X."/>
            <person name="Huang E."/>
            <person name="Gao Y."/>
            <person name="Liu J."/>
            <person name="Shao H."/>
            <person name="Ye R."/>
            <person name="Li L."/>
            <person name="Wei W."/>
            <person name="Wang X."/>
            <person name="Wang C."/>
            <person name="Yang T."/>
            <person name="Huo Q."/>
            <person name="Li W."/>
            <person name="Guo W."/>
            <person name="Chen H."/>
            <person name="Zhou L."/>
            <person name="Ni X."/>
            <person name="Tian J."/>
            <person name="Zhou Y."/>
            <person name="Sheng Y."/>
            <person name="Liu T."/>
            <person name="Pan Y."/>
            <person name="Xia L."/>
            <person name="Li J."/>
            <person name="Zhao F."/>
            <person name="Cao W."/>
        </authorList>
    </citation>
    <scope>NUCLEOTIDE SEQUENCE</scope>
    <source>
        <strain evidence="1">Hyas-2018</strain>
    </source>
</reference>